<proteinExistence type="predicted"/>
<dbReference type="PANTHER" id="PTHR39452">
    <property type="entry name" value="CHEY-P PHOSPHATASE CHEX"/>
    <property type="match status" value="1"/>
</dbReference>
<dbReference type="PANTHER" id="PTHR39452:SF1">
    <property type="entry name" value="CHEY-P PHOSPHATASE CHEX"/>
    <property type="match status" value="1"/>
</dbReference>
<name>A0A147K8L3_9BACI</name>
<evidence type="ECO:0000259" key="2">
    <source>
        <dbReference type="Pfam" id="PF13690"/>
    </source>
</evidence>
<dbReference type="Gene3D" id="3.40.1550.10">
    <property type="entry name" value="CheC-like"/>
    <property type="match status" value="1"/>
</dbReference>
<dbReference type="RefSeq" id="WP_010172907.1">
    <property type="nucleotide sequence ID" value="NZ_LDYG01000028.1"/>
</dbReference>
<dbReference type="InterPro" id="IPR028976">
    <property type="entry name" value="CheC-like_sf"/>
</dbReference>
<dbReference type="Pfam" id="PF13690">
    <property type="entry name" value="CheX"/>
    <property type="match status" value="1"/>
</dbReference>
<dbReference type="GO" id="GO:0006935">
    <property type="term" value="P:chemotaxis"/>
    <property type="evidence" value="ECO:0007669"/>
    <property type="project" value="UniProtKB-KW"/>
</dbReference>
<dbReference type="EMBL" id="LDYG01000028">
    <property type="protein sequence ID" value="KUP06524.1"/>
    <property type="molecule type" value="Genomic_DNA"/>
</dbReference>
<evidence type="ECO:0000256" key="1">
    <source>
        <dbReference type="ARBA" id="ARBA00022500"/>
    </source>
</evidence>
<dbReference type="Proteomes" id="UP000074108">
    <property type="component" value="Unassembled WGS sequence"/>
</dbReference>
<dbReference type="InterPro" id="IPR028051">
    <property type="entry name" value="CheX-like_dom"/>
</dbReference>
<sequence length="151" mass="16167">MTATKNITDVLNSTIESVKSVIPVPVSVDSPQLLNQPLYQHSIGVLIGMTGDVRGRIIIEGETEAFSGLGSIMFGMPLEGEMLESFAGELGNMICGNFSTNVSKHGITTDITPPTVIVGQSKMYGFEKAIRLPITIENAGRLDIILMIEGQ</sequence>
<dbReference type="AlphaFoldDB" id="A0A147K8L3"/>
<reference evidence="3 4" key="1">
    <citation type="journal article" date="2016" name="Front. Microbiol.">
        <title>Microevolution Analysis of Bacillus coahuilensis Unveils Differences in Phosphorus Acquisition Strategies and Their Regulation.</title>
        <authorList>
            <person name="Gomez-Lunar Z."/>
            <person name="Hernandez-Gonzalez I."/>
            <person name="Rodriguez-Torres M.D."/>
            <person name="Souza V."/>
            <person name="Olmedo-Alvarez G."/>
        </authorList>
    </citation>
    <scope>NUCLEOTIDE SEQUENCE [LARGE SCALE GENOMIC DNA]</scope>
    <source>
        <strain evidence="4">p1.1.43</strain>
    </source>
</reference>
<comment type="caution">
    <text evidence="3">The sequence shown here is derived from an EMBL/GenBank/DDBJ whole genome shotgun (WGS) entry which is preliminary data.</text>
</comment>
<dbReference type="InterPro" id="IPR038756">
    <property type="entry name" value="CheX-like"/>
</dbReference>
<keyword evidence="1" id="KW-0145">Chemotaxis</keyword>
<organism evidence="3 4">
    <name type="scientific">Bacillus coahuilensis p1.1.43</name>
    <dbReference type="NCBI Taxonomy" id="1150625"/>
    <lineage>
        <taxon>Bacteria</taxon>
        <taxon>Bacillati</taxon>
        <taxon>Bacillota</taxon>
        <taxon>Bacilli</taxon>
        <taxon>Bacillales</taxon>
        <taxon>Bacillaceae</taxon>
        <taxon>Bacillus</taxon>
    </lineage>
</organism>
<dbReference type="PATRIC" id="fig|1150625.3.peg.1765"/>
<accession>A0A147K8L3</accession>
<dbReference type="STRING" id="1150625.Q75_08345"/>
<evidence type="ECO:0000313" key="3">
    <source>
        <dbReference type="EMBL" id="KUP06524.1"/>
    </source>
</evidence>
<evidence type="ECO:0000313" key="4">
    <source>
        <dbReference type="Proteomes" id="UP000074108"/>
    </source>
</evidence>
<gene>
    <name evidence="3" type="ORF">Q75_08345</name>
</gene>
<dbReference type="SUPFAM" id="SSF103039">
    <property type="entry name" value="CheC-like"/>
    <property type="match status" value="1"/>
</dbReference>
<feature type="domain" description="Chemotaxis phosphatase CheX-like" evidence="2">
    <location>
        <begin position="44"/>
        <end position="121"/>
    </location>
</feature>
<keyword evidence="4" id="KW-1185">Reference proteome</keyword>
<protein>
    <submittedName>
        <fullName evidence="3">Chemotaxis protein CheX</fullName>
    </submittedName>
</protein>
<dbReference type="OrthoDB" id="9788100at2"/>
<dbReference type="CDD" id="cd17906">
    <property type="entry name" value="CheX"/>
    <property type="match status" value="1"/>
</dbReference>